<gene>
    <name evidence="2" type="ORF">KC01_LOCUS39890</name>
</gene>
<dbReference type="EMBL" id="OZ035830">
    <property type="protein sequence ID" value="CAL1613727.1"/>
    <property type="molecule type" value="Genomic_DNA"/>
</dbReference>
<evidence type="ECO:0000256" key="1">
    <source>
        <dbReference type="SAM" id="MobiDB-lite"/>
    </source>
</evidence>
<evidence type="ECO:0000313" key="3">
    <source>
        <dbReference type="Proteomes" id="UP001497482"/>
    </source>
</evidence>
<sequence length="89" mass="9502">MRVGIGSRDTNGSMHYPGMRSLCQSPPNFQKAPGRKAPSPSPQARTFLLLLLQAAPKGRRSLNMRASRGDAVELCGGSGVFSGDPPFRC</sequence>
<feature type="region of interest" description="Disordered" evidence="1">
    <location>
        <begin position="1"/>
        <end position="42"/>
    </location>
</feature>
<accession>A0AAV2MK59</accession>
<keyword evidence="3" id="KW-1185">Reference proteome</keyword>
<protein>
    <submittedName>
        <fullName evidence="2">Uncharacterized protein</fullName>
    </submittedName>
</protein>
<dbReference type="Proteomes" id="UP001497482">
    <property type="component" value="Chromosome 8"/>
</dbReference>
<proteinExistence type="predicted"/>
<name>A0AAV2MK59_KNICA</name>
<reference evidence="2 3" key="1">
    <citation type="submission" date="2024-04" db="EMBL/GenBank/DDBJ databases">
        <authorList>
            <person name="Waldvogel A.-M."/>
            <person name="Schoenle A."/>
        </authorList>
    </citation>
    <scope>NUCLEOTIDE SEQUENCE [LARGE SCALE GENOMIC DNA]</scope>
</reference>
<dbReference type="AlphaFoldDB" id="A0AAV2MK59"/>
<organism evidence="2 3">
    <name type="scientific">Knipowitschia caucasica</name>
    <name type="common">Caucasian dwarf goby</name>
    <name type="synonym">Pomatoschistus caucasicus</name>
    <dbReference type="NCBI Taxonomy" id="637954"/>
    <lineage>
        <taxon>Eukaryota</taxon>
        <taxon>Metazoa</taxon>
        <taxon>Chordata</taxon>
        <taxon>Craniata</taxon>
        <taxon>Vertebrata</taxon>
        <taxon>Euteleostomi</taxon>
        <taxon>Actinopterygii</taxon>
        <taxon>Neopterygii</taxon>
        <taxon>Teleostei</taxon>
        <taxon>Neoteleostei</taxon>
        <taxon>Acanthomorphata</taxon>
        <taxon>Gobiaria</taxon>
        <taxon>Gobiiformes</taxon>
        <taxon>Gobioidei</taxon>
        <taxon>Gobiidae</taxon>
        <taxon>Gobiinae</taxon>
        <taxon>Knipowitschia</taxon>
    </lineage>
</organism>
<evidence type="ECO:0000313" key="2">
    <source>
        <dbReference type="EMBL" id="CAL1613727.1"/>
    </source>
</evidence>